<gene>
    <name evidence="1" type="ORF">CYJ57_03120</name>
</gene>
<comment type="caution">
    <text evidence="1">The sequence shown here is derived from an EMBL/GenBank/DDBJ whole genome shotgun (WGS) entry which is preliminary data.</text>
</comment>
<dbReference type="EMBL" id="PKHE01000005">
    <property type="protein sequence ID" value="PKY89714.1"/>
    <property type="molecule type" value="Genomic_DNA"/>
</dbReference>
<evidence type="ECO:0000313" key="2">
    <source>
        <dbReference type="Proteomes" id="UP000234384"/>
    </source>
</evidence>
<organism evidence="1 2">
    <name type="scientific">Falseniella ignava</name>
    <dbReference type="NCBI Taxonomy" id="137730"/>
    <lineage>
        <taxon>Bacteria</taxon>
        <taxon>Bacillati</taxon>
        <taxon>Bacillota</taxon>
        <taxon>Bacilli</taxon>
        <taxon>Lactobacillales</taxon>
        <taxon>Aerococcaceae</taxon>
        <taxon>Falseniella</taxon>
    </lineage>
</organism>
<reference evidence="1 2" key="1">
    <citation type="submission" date="2017-12" db="EMBL/GenBank/DDBJ databases">
        <title>Phylogenetic diversity of female urinary microbiome.</title>
        <authorList>
            <person name="Thomas-White K."/>
            <person name="Wolfe A.J."/>
        </authorList>
    </citation>
    <scope>NUCLEOTIDE SEQUENCE [LARGE SCALE GENOMIC DNA]</scope>
    <source>
        <strain evidence="1 2">UMB0898</strain>
    </source>
</reference>
<name>A0A2I1K230_9LACT</name>
<sequence length="67" mass="8148">MNNIDYLSRKTLKDIYDLVEEYFELPHDFGEVTLSDIRMLLSDYYENVDFILNSQARRYDQYINRGD</sequence>
<protein>
    <submittedName>
        <fullName evidence="1">Uncharacterized protein</fullName>
    </submittedName>
</protein>
<dbReference type="Proteomes" id="UP000234384">
    <property type="component" value="Unassembled WGS sequence"/>
</dbReference>
<evidence type="ECO:0000313" key="1">
    <source>
        <dbReference type="EMBL" id="PKY89714.1"/>
    </source>
</evidence>
<proteinExistence type="predicted"/>
<dbReference type="AlphaFoldDB" id="A0A2I1K230"/>
<accession>A0A2I1K230</accession>